<gene>
    <name evidence="1" type="ORF">CBW46_003560</name>
</gene>
<sequence length="99" mass="11539">MNEKMLLIIFVFTLWLGACGKPLNGNPNARVDDEERRHLPPEQSQKHQFIMSLKEKMLRGNPKRFMYLPIQHLTFSKFKISNPALLRSISSIIWPGFVT</sequence>
<organism evidence="1 2">
    <name type="scientific">Paenibacillus xerothermodurans</name>
    <dbReference type="NCBI Taxonomy" id="1977292"/>
    <lineage>
        <taxon>Bacteria</taxon>
        <taxon>Bacillati</taxon>
        <taxon>Bacillota</taxon>
        <taxon>Bacilli</taxon>
        <taxon>Bacillales</taxon>
        <taxon>Paenibacillaceae</taxon>
        <taxon>Paenibacillus</taxon>
    </lineage>
</organism>
<reference evidence="1" key="1">
    <citation type="submission" date="2018-06" db="EMBL/GenBank/DDBJ databases">
        <title>Paenibacillus xerothermodurans sp. nov. an extremely dry heat resistant spore forming bacterium isolated from the soil of Cape Canaveral, Florida.</title>
        <authorList>
            <person name="Seuylemezian A."/>
            <person name="Kaur N."/>
            <person name="Patil P."/>
            <person name="Patil P."/>
            <person name="Mayilraj S."/>
            <person name="Vaishampayan P."/>
        </authorList>
    </citation>
    <scope>NUCLEOTIDE SEQUENCE [LARGE SCALE GENOMIC DNA]</scope>
    <source>
        <strain evidence="1">ATCC 27380</strain>
    </source>
</reference>
<keyword evidence="2" id="KW-1185">Reference proteome</keyword>
<comment type="caution">
    <text evidence="1">The sequence shown here is derived from an EMBL/GenBank/DDBJ whole genome shotgun (WGS) entry which is preliminary data.</text>
</comment>
<dbReference type="PROSITE" id="PS51257">
    <property type="entry name" value="PROKAR_LIPOPROTEIN"/>
    <property type="match status" value="1"/>
</dbReference>
<dbReference type="RefSeq" id="WP_089198688.1">
    <property type="nucleotide sequence ID" value="NZ_NHRJ02000002.1"/>
</dbReference>
<evidence type="ECO:0000313" key="2">
    <source>
        <dbReference type="Proteomes" id="UP000214746"/>
    </source>
</evidence>
<evidence type="ECO:0000313" key="1">
    <source>
        <dbReference type="EMBL" id="PZE21545.1"/>
    </source>
</evidence>
<protein>
    <submittedName>
        <fullName evidence="1">Uncharacterized protein</fullName>
    </submittedName>
</protein>
<dbReference type="EMBL" id="NHRJ02000002">
    <property type="protein sequence ID" value="PZE21545.1"/>
    <property type="molecule type" value="Genomic_DNA"/>
</dbReference>
<proteinExistence type="predicted"/>
<name>A0A2W1NPX3_PAEXE</name>
<accession>A0A2W1NPX3</accession>
<dbReference type="AlphaFoldDB" id="A0A2W1NPX3"/>
<dbReference type="Proteomes" id="UP000214746">
    <property type="component" value="Unassembled WGS sequence"/>
</dbReference>